<reference evidence="3" key="1">
    <citation type="journal article" date="2017" name="Nat. Ecol. Evol.">
        <title>Genome expansion and lineage-specific genetic innovations in the forest pathogenic fungi Armillaria.</title>
        <authorList>
            <person name="Sipos G."/>
            <person name="Prasanna A.N."/>
            <person name="Walter M.C."/>
            <person name="O'Connor E."/>
            <person name="Balint B."/>
            <person name="Krizsan K."/>
            <person name="Kiss B."/>
            <person name="Hess J."/>
            <person name="Varga T."/>
            <person name="Slot J."/>
            <person name="Riley R."/>
            <person name="Boka B."/>
            <person name="Rigling D."/>
            <person name="Barry K."/>
            <person name="Lee J."/>
            <person name="Mihaltcheva S."/>
            <person name="LaButti K."/>
            <person name="Lipzen A."/>
            <person name="Waldron R."/>
            <person name="Moloney N.M."/>
            <person name="Sperisen C."/>
            <person name="Kredics L."/>
            <person name="Vagvoelgyi C."/>
            <person name="Patrignani A."/>
            <person name="Fitzpatrick D."/>
            <person name="Nagy I."/>
            <person name="Doyle S."/>
            <person name="Anderson J.B."/>
            <person name="Grigoriev I.V."/>
            <person name="Gueldener U."/>
            <person name="Muensterkoetter M."/>
            <person name="Nagy L.G."/>
        </authorList>
    </citation>
    <scope>NUCLEOTIDE SEQUENCE [LARGE SCALE GENOMIC DNA]</scope>
    <source>
        <strain evidence="3">28-4</strain>
    </source>
</reference>
<protein>
    <submittedName>
        <fullName evidence="2">Uncharacterized protein</fullName>
    </submittedName>
</protein>
<name>A0A2H3BZP7_9AGAR</name>
<evidence type="ECO:0000256" key="1">
    <source>
        <dbReference type="SAM" id="Phobius"/>
    </source>
</evidence>
<dbReference type="EMBL" id="KZ293416">
    <property type="protein sequence ID" value="PBK76321.1"/>
    <property type="molecule type" value="Genomic_DNA"/>
</dbReference>
<keyword evidence="1" id="KW-1133">Transmembrane helix</keyword>
<keyword evidence="3" id="KW-1185">Reference proteome</keyword>
<organism evidence="2 3">
    <name type="scientific">Armillaria solidipes</name>
    <dbReference type="NCBI Taxonomy" id="1076256"/>
    <lineage>
        <taxon>Eukaryota</taxon>
        <taxon>Fungi</taxon>
        <taxon>Dikarya</taxon>
        <taxon>Basidiomycota</taxon>
        <taxon>Agaricomycotina</taxon>
        <taxon>Agaricomycetes</taxon>
        <taxon>Agaricomycetidae</taxon>
        <taxon>Agaricales</taxon>
        <taxon>Marasmiineae</taxon>
        <taxon>Physalacriaceae</taxon>
        <taxon>Armillaria</taxon>
    </lineage>
</organism>
<feature type="transmembrane region" description="Helical" evidence="1">
    <location>
        <begin position="49"/>
        <end position="68"/>
    </location>
</feature>
<keyword evidence="1" id="KW-0812">Transmembrane</keyword>
<gene>
    <name evidence="2" type="ORF">ARMSODRAFT_876040</name>
</gene>
<feature type="transmembrane region" description="Helical" evidence="1">
    <location>
        <begin position="89"/>
        <end position="113"/>
    </location>
</feature>
<evidence type="ECO:0000313" key="3">
    <source>
        <dbReference type="Proteomes" id="UP000218334"/>
    </source>
</evidence>
<evidence type="ECO:0000313" key="2">
    <source>
        <dbReference type="EMBL" id="PBK76321.1"/>
    </source>
</evidence>
<dbReference type="Proteomes" id="UP000218334">
    <property type="component" value="Unassembled WGS sequence"/>
</dbReference>
<dbReference type="AlphaFoldDB" id="A0A2H3BZP7"/>
<keyword evidence="1" id="KW-0472">Membrane</keyword>
<sequence>IWRCWMVWGRCWKIILFPTLCLAASTGMIICLSFSFLHGNGAEAERNEVLFASFMLTVTLWCTLLIIYRIWSVTRRSIQVESKKRAYRYIIEVVVESSALYSISLIVYIASYASTNNGMAYYFDIITAITKVSVCHFQVDIY</sequence>
<feature type="transmembrane region" description="Helical" evidence="1">
    <location>
        <begin position="12"/>
        <end position="37"/>
    </location>
</feature>
<feature type="non-terminal residue" evidence="2">
    <location>
        <position position="1"/>
    </location>
</feature>
<accession>A0A2H3BZP7</accession>
<proteinExistence type="predicted"/>